<dbReference type="PRINTS" id="PR01414">
    <property type="entry name" value="CCMBBIOGNSIS"/>
</dbReference>
<keyword evidence="6 12" id="KW-1003">Cell membrane</keyword>
<dbReference type="EMBL" id="QUNG01000007">
    <property type="protein sequence ID" value="REG82961.1"/>
    <property type="molecule type" value="Genomic_DNA"/>
</dbReference>
<keyword evidence="7 12" id="KW-0997">Cell inner membrane</keyword>
<feature type="transmembrane region" description="Helical" evidence="13">
    <location>
        <begin position="91"/>
        <end position="115"/>
    </location>
</feature>
<sequence>MTYLSYFKAECLALFRTKQRVVNALLFFVMVVVLFPLGIDPSADFLSPAAGGIIWCAVALSVIVSLESMFKENYVDGVLTQLILSGLSLPWLMLIKVGVYWGAMVLPLLILTPIFSEMLFLPSDSLWVLISTLLLGSPGLFLIGSIGAALTVSLKQGAMLMVLLILPFYFPIIIFSSAAIKAVQLGMPYGGLLALIAAISLLALVVSPVMTSLCIKASVR</sequence>
<evidence type="ECO:0000313" key="14">
    <source>
        <dbReference type="EMBL" id="REG82961.1"/>
    </source>
</evidence>
<dbReference type="Pfam" id="PF03379">
    <property type="entry name" value="CcmB"/>
    <property type="match status" value="1"/>
</dbReference>
<evidence type="ECO:0000313" key="15">
    <source>
        <dbReference type="Proteomes" id="UP000256542"/>
    </source>
</evidence>
<feature type="transmembrane region" description="Helical" evidence="13">
    <location>
        <begin position="45"/>
        <end position="70"/>
    </location>
</feature>
<keyword evidence="15" id="KW-1185">Reference proteome</keyword>
<dbReference type="PANTHER" id="PTHR30070">
    <property type="entry name" value="HEME EXPORTER PROTEIN B"/>
    <property type="match status" value="1"/>
</dbReference>
<dbReference type="AlphaFoldDB" id="A0A3E0DLI5"/>
<organism evidence="14 15">
    <name type="scientific">Marinomonas pollencensis</name>
    <dbReference type="NCBI Taxonomy" id="491954"/>
    <lineage>
        <taxon>Bacteria</taxon>
        <taxon>Pseudomonadati</taxon>
        <taxon>Pseudomonadota</taxon>
        <taxon>Gammaproteobacteria</taxon>
        <taxon>Oceanospirillales</taxon>
        <taxon>Oceanospirillaceae</taxon>
        <taxon>Marinomonas</taxon>
    </lineage>
</organism>
<accession>A0A3E0DLI5</accession>
<evidence type="ECO:0000256" key="1">
    <source>
        <dbReference type="ARBA" id="ARBA00002442"/>
    </source>
</evidence>
<dbReference type="InterPro" id="IPR026031">
    <property type="entry name" value="Cyt_c_CcmB_bac"/>
</dbReference>
<evidence type="ECO:0000256" key="10">
    <source>
        <dbReference type="ARBA" id="ARBA00022989"/>
    </source>
</evidence>
<feature type="transmembrane region" description="Helical" evidence="13">
    <location>
        <begin position="192"/>
        <end position="215"/>
    </location>
</feature>
<dbReference type="PIRSF" id="PIRSF002764">
    <property type="entry name" value="CcmB"/>
    <property type="match status" value="1"/>
</dbReference>
<reference evidence="14 15" key="1">
    <citation type="submission" date="2018-08" db="EMBL/GenBank/DDBJ databases">
        <title>Genomic Encyclopedia of Type Strains, Phase III (KMG-III): the genomes of soil and plant-associated and newly described type strains.</title>
        <authorList>
            <person name="Whitman W."/>
        </authorList>
    </citation>
    <scope>NUCLEOTIDE SEQUENCE [LARGE SCALE GENOMIC DNA]</scope>
    <source>
        <strain evidence="14 15">CECT 7375</strain>
    </source>
</reference>
<dbReference type="GO" id="GO:1903607">
    <property type="term" value="P:cytochrome c biosynthetic process"/>
    <property type="evidence" value="ECO:0007669"/>
    <property type="project" value="TreeGrafter"/>
</dbReference>
<dbReference type="Proteomes" id="UP000256542">
    <property type="component" value="Unassembled WGS sequence"/>
</dbReference>
<keyword evidence="8 13" id="KW-0812">Transmembrane</keyword>
<dbReference type="PANTHER" id="PTHR30070:SF1">
    <property type="entry name" value="CYTOCHROME C BIOGENESIS B-RELATED"/>
    <property type="match status" value="1"/>
</dbReference>
<comment type="similarity">
    <text evidence="3 12">Belongs to the CcmB/CycW/HelB family.</text>
</comment>
<keyword evidence="9 12" id="KW-0201">Cytochrome c-type biogenesis</keyword>
<feature type="transmembrane region" description="Helical" evidence="13">
    <location>
        <begin position="127"/>
        <end position="152"/>
    </location>
</feature>
<evidence type="ECO:0000256" key="7">
    <source>
        <dbReference type="ARBA" id="ARBA00022519"/>
    </source>
</evidence>
<gene>
    <name evidence="14" type="ORF">DFP81_107135</name>
</gene>
<feature type="transmembrane region" description="Helical" evidence="13">
    <location>
        <begin position="159"/>
        <end position="180"/>
    </location>
</feature>
<evidence type="ECO:0000256" key="13">
    <source>
        <dbReference type="SAM" id="Phobius"/>
    </source>
</evidence>
<dbReference type="RefSeq" id="WP_115897966.1">
    <property type="nucleotide sequence ID" value="NZ_QUNG01000007.1"/>
</dbReference>
<evidence type="ECO:0000256" key="11">
    <source>
        <dbReference type="ARBA" id="ARBA00023136"/>
    </source>
</evidence>
<evidence type="ECO:0000256" key="3">
    <source>
        <dbReference type="ARBA" id="ARBA00010544"/>
    </source>
</evidence>
<name>A0A3E0DLI5_9GAMM</name>
<comment type="caution">
    <text evidence="14">The sequence shown here is derived from an EMBL/GenBank/DDBJ whole genome shotgun (WGS) entry which is preliminary data.</text>
</comment>
<evidence type="ECO:0000256" key="5">
    <source>
        <dbReference type="ARBA" id="ARBA00022448"/>
    </source>
</evidence>
<evidence type="ECO:0000256" key="4">
    <source>
        <dbReference type="ARBA" id="ARBA00016452"/>
    </source>
</evidence>
<proteinExistence type="inferred from homology"/>
<dbReference type="GO" id="GO:0017004">
    <property type="term" value="P:cytochrome complex assembly"/>
    <property type="evidence" value="ECO:0007669"/>
    <property type="project" value="UniProtKB-KW"/>
</dbReference>
<evidence type="ECO:0000256" key="2">
    <source>
        <dbReference type="ARBA" id="ARBA00004429"/>
    </source>
</evidence>
<comment type="subcellular location">
    <subcellularLocation>
        <location evidence="2">Cell inner membrane</location>
        <topology evidence="2">Multi-pass membrane protein</topology>
    </subcellularLocation>
</comment>
<evidence type="ECO:0000256" key="12">
    <source>
        <dbReference type="PIRNR" id="PIRNR002764"/>
    </source>
</evidence>
<feature type="transmembrane region" description="Helical" evidence="13">
    <location>
        <begin position="21"/>
        <end position="39"/>
    </location>
</feature>
<evidence type="ECO:0000256" key="9">
    <source>
        <dbReference type="ARBA" id="ARBA00022748"/>
    </source>
</evidence>
<dbReference type="NCBIfam" id="TIGR01190">
    <property type="entry name" value="ccmB"/>
    <property type="match status" value="1"/>
</dbReference>
<keyword evidence="11 12" id="KW-0472">Membrane</keyword>
<keyword evidence="10 13" id="KW-1133">Transmembrane helix</keyword>
<protein>
    <recommendedName>
        <fullName evidence="4 12">Heme exporter protein B</fullName>
    </recommendedName>
</protein>
<comment type="function">
    <text evidence="1 12">Required for the export of heme to the periplasm for the biogenesis of c-type cytochromes.</text>
</comment>
<evidence type="ECO:0000256" key="8">
    <source>
        <dbReference type="ARBA" id="ARBA00022692"/>
    </source>
</evidence>
<dbReference type="OrthoDB" id="9799895at2"/>
<dbReference type="GO" id="GO:0005886">
    <property type="term" value="C:plasma membrane"/>
    <property type="evidence" value="ECO:0007669"/>
    <property type="project" value="UniProtKB-SubCell"/>
</dbReference>
<evidence type="ECO:0000256" key="6">
    <source>
        <dbReference type="ARBA" id="ARBA00022475"/>
    </source>
</evidence>
<keyword evidence="5 12" id="KW-0813">Transport</keyword>
<dbReference type="InterPro" id="IPR003544">
    <property type="entry name" value="Cyt_c_biogenesis_CcmB"/>
</dbReference>
<dbReference type="GO" id="GO:0015232">
    <property type="term" value="F:heme transmembrane transporter activity"/>
    <property type="evidence" value="ECO:0007669"/>
    <property type="project" value="InterPro"/>
</dbReference>